<dbReference type="Proteomes" id="UP001165060">
    <property type="component" value="Unassembled WGS sequence"/>
</dbReference>
<feature type="non-terminal residue" evidence="5">
    <location>
        <position position="1"/>
    </location>
</feature>
<reference evidence="5 6" key="1">
    <citation type="journal article" date="2023" name="Commun. Biol.">
        <title>Genome analysis of Parmales, the sister group of diatoms, reveals the evolutionary specialization of diatoms from phago-mixotrophs to photoautotrophs.</title>
        <authorList>
            <person name="Ban H."/>
            <person name="Sato S."/>
            <person name="Yoshikawa S."/>
            <person name="Yamada K."/>
            <person name="Nakamura Y."/>
            <person name="Ichinomiya M."/>
            <person name="Sato N."/>
            <person name="Blanc-Mathieu R."/>
            <person name="Endo H."/>
            <person name="Kuwata A."/>
            <person name="Ogata H."/>
        </authorList>
    </citation>
    <scope>NUCLEOTIDE SEQUENCE [LARGE SCALE GENOMIC DNA]</scope>
</reference>
<proteinExistence type="predicted"/>
<feature type="domain" description="SAM-dependent methyltransferase TRM5/TYW2-type" evidence="4">
    <location>
        <begin position="1"/>
        <end position="136"/>
    </location>
</feature>
<feature type="compositionally biased region" description="Acidic residues" evidence="3">
    <location>
        <begin position="224"/>
        <end position="235"/>
    </location>
</feature>
<dbReference type="InterPro" id="IPR029063">
    <property type="entry name" value="SAM-dependent_MTases_sf"/>
</dbReference>
<dbReference type="PANTHER" id="PTHR23245">
    <property type="entry name" value="TRNA METHYLTRANSFERASE"/>
    <property type="match status" value="1"/>
</dbReference>
<sequence>YACEWNPDAVFALNFNLRQNNVHERCKVLQGDSRLTSRACANLVDRVSLGLLPSSEGCWAPAVLSLKHTTGGWLHVHANVAKKEKKAWSRWVAWRMLGIAERAGRAGWGAVVDKVEKVKSFAPNVDHLVADIYLGPDEGSEASAVTDRAGEPAVVEHEPDPFVPSCALSKTGAISQEWMFPLEDAEGAGGGDRRGSKTRFASAEDEVLEFALYDRPSQLRGGEVEAEQEEEEEELGIGFLG</sequence>
<evidence type="ECO:0000256" key="1">
    <source>
        <dbReference type="ARBA" id="ARBA00012265"/>
    </source>
</evidence>
<accession>A0ABQ6MIB5</accession>
<protein>
    <recommendedName>
        <fullName evidence="1">tRNA(Phe) (4-demethylwyosine(37)-C(7)) aminocarboxypropyltransferase</fullName>
        <ecNumber evidence="1">2.5.1.114</ecNumber>
    </recommendedName>
</protein>
<dbReference type="EC" id="2.5.1.114" evidence="1"/>
<dbReference type="EMBL" id="BRYB01002854">
    <property type="protein sequence ID" value="GMI26548.1"/>
    <property type="molecule type" value="Genomic_DNA"/>
</dbReference>
<dbReference type="Gene3D" id="3.40.50.150">
    <property type="entry name" value="Vaccinia Virus protein VP39"/>
    <property type="match status" value="1"/>
</dbReference>
<evidence type="ECO:0000256" key="3">
    <source>
        <dbReference type="SAM" id="MobiDB-lite"/>
    </source>
</evidence>
<name>A0ABQ6MIB5_9STRA</name>
<dbReference type="PROSITE" id="PS51684">
    <property type="entry name" value="SAM_MT_TRM5_TYW2"/>
    <property type="match status" value="1"/>
</dbReference>
<dbReference type="PANTHER" id="PTHR23245:SF25">
    <property type="entry name" value="TRNA WYBUTOSINE-SYNTHESIZING PROTEIN 2 HOMOLOG"/>
    <property type="match status" value="1"/>
</dbReference>
<keyword evidence="6" id="KW-1185">Reference proteome</keyword>
<evidence type="ECO:0000313" key="6">
    <source>
        <dbReference type="Proteomes" id="UP001165060"/>
    </source>
</evidence>
<dbReference type="InterPro" id="IPR030382">
    <property type="entry name" value="MeTrfase_TRM5/TYW2"/>
</dbReference>
<comment type="caution">
    <text evidence="5">The sequence shown here is derived from an EMBL/GenBank/DDBJ whole genome shotgun (WGS) entry which is preliminary data.</text>
</comment>
<organism evidence="5 6">
    <name type="scientific">Tetraparma gracilis</name>
    <dbReference type="NCBI Taxonomy" id="2962635"/>
    <lineage>
        <taxon>Eukaryota</taxon>
        <taxon>Sar</taxon>
        <taxon>Stramenopiles</taxon>
        <taxon>Ochrophyta</taxon>
        <taxon>Bolidophyceae</taxon>
        <taxon>Parmales</taxon>
        <taxon>Triparmaceae</taxon>
        <taxon>Tetraparma</taxon>
    </lineage>
</organism>
<comment type="catalytic activity">
    <reaction evidence="2">
        <text>4-demethylwyosine(37) in tRNA(Phe) + S-adenosyl-L-methionine = 4-demethyl-7-[(3S)-3-amino-3-carboxypropyl]wyosine(37) in tRNA(Phe) + S-methyl-5'-thioadenosine + H(+)</text>
        <dbReference type="Rhea" id="RHEA:36355"/>
        <dbReference type="Rhea" id="RHEA-COMP:10164"/>
        <dbReference type="Rhea" id="RHEA-COMP:10378"/>
        <dbReference type="ChEBI" id="CHEBI:15378"/>
        <dbReference type="ChEBI" id="CHEBI:17509"/>
        <dbReference type="ChEBI" id="CHEBI:59789"/>
        <dbReference type="ChEBI" id="CHEBI:64315"/>
        <dbReference type="ChEBI" id="CHEBI:73550"/>
        <dbReference type="EC" id="2.5.1.114"/>
    </reaction>
</comment>
<gene>
    <name evidence="5" type="ORF">TeGR_g4934</name>
</gene>
<evidence type="ECO:0000313" key="5">
    <source>
        <dbReference type="EMBL" id="GMI26548.1"/>
    </source>
</evidence>
<evidence type="ECO:0000259" key="4">
    <source>
        <dbReference type="PROSITE" id="PS51684"/>
    </source>
</evidence>
<feature type="region of interest" description="Disordered" evidence="3">
    <location>
        <begin position="218"/>
        <end position="241"/>
    </location>
</feature>
<dbReference type="SUPFAM" id="SSF53335">
    <property type="entry name" value="S-adenosyl-L-methionine-dependent methyltransferases"/>
    <property type="match status" value="1"/>
</dbReference>
<evidence type="ECO:0000256" key="2">
    <source>
        <dbReference type="ARBA" id="ARBA00049400"/>
    </source>
</evidence>